<dbReference type="AlphaFoldDB" id="X1C636"/>
<name>X1C636_9ZZZZ</name>
<comment type="caution">
    <text evidence="1">The sequence shown here is derived from an EMBL/GenBank/DDBJ whole genome shotgun (WGS) entry which is preliminary data.</text>
</comment>
<sequence length="75" mass="8543">MNLEAVVKDNPIIQRIGQIEDPFDPRDITTKYAIITLELVKRATDQSTANGLVDLIITNHLPSVTNRDEFFKFNN</sequence>
<reference evidence="1" key="1">
    <citation type="journal article" date="2014" name="Front. Microbiol.">
        <title>High frequency of phylogenetically diverse reductive dehalogenase-homologous genes in deep subseafloor sedimentary metagenomes.</title>
        <authorList>
            <person name="Kawai M."/>
            <person name="Futagami T."/>
            <person name="Toyoda A."/>
            <person name="Takaki Y."/>
            <person name="Nishi S."/>
            <person name="Hori S."/>
            <person name="Arai W."/>
            <person name="Tsubouchi T."/>
            <person name="Morono Y."/>
            <person name="Uchiyama I."/>
            <person name="Ito T."/>
            <person name="Fujiyama A."/>
            <person name="Inagaki F."/>
            <person name="Takami H."/>
        </authorList>
    </citation>
    <scope>NUCLEOTIDE SEQUENCE</scope>
    <source>
        <strain evidence="1">Expedition CK06-06</strain>
    </source>
</reference>
<evidence type="ECO:0000313" key="1">
    <source>
        <dbReference type="EMBL" id="GAG88792.1"/>
    </source>
</evidence>
<proteinExistence type="predicted"/>
<organism evidence="1">
    <name type="scientific">marine sediment metagenome</name>
    <dbReference type="NCBI Taxonomy" id="412755"/>
    <lineage>
        <taxon>unclassified sequences</taxon>
        <taxon>metagenomes</taxon>
        <taxon>ecological metagenomes</taxon>
    </lineage>
</organism>
<gene>
    <name evidence="1" type="ORF">S01H4_26997</name>
</gene>
<dbReference type="EMBL" id="BART01013107">
    <property type="protein sequence ID" value="GAG88792.1"/>
    <property type="molecule type" value="Genomic_DNA"/>
</dbReference>
<accession>X1C636</accession>
<protein>
    <submittedName>
        <fullName evidence="1">Uncharacterized protein</fullName>
    </submittedName>
</protein>